<evidence type="ECO:0000256" key="2">
    <source>
        <dbReference type="SAM" id="Phobius"/>
    </source>
</evidence>
<feature type="transmembrane region" description="Helical" evidence="2">
    <location>
        <begin position="108"/>
        <end position="130"/>
    </location>
</feature>
<dbReference type="Pfam" id="PF13347">
    <property type="entry name" value="MFS_2"/>
    <property type="match status" value="1"/>
</dbReference>
<dbReference type="SUPFAM" id="SSF103473">
    <property type="entry name" value="MFS general substrate transporter"/>
    <property type="match status" value="1"/>
</dbReference>
<reference evidence="3 4" key="1">
    <citation type="submission" date="2021-08" db="EMBL/GenBank/DDBJ databases">
        <authorList>
            <person name="Peeters C."/>
        </authorList>
    </citation>
    <scope>NUCLEOTIDE SEQUENCE [LARGE SCALE GENOMIC DNA]</scope>
    <source>
        <strain evidence="3 4">LMG 21510</strain>
    </source>
</reference>
<feature type="transmembrane region" description="Helical" evidence="2">
    <location>
        <begin position="399"/>
        <end position="417"/>
    </location>
</feature>
<dbReference type="Proteomes" id="UP000721236">
    <property type="component" value="Unassembled WGS sequence"/>
</dbReference>
<dbReference type="InterPro" id="IPR036259">
    <property type="entry name" value="MFS_trans_sf"/>
</dbReference>
<feature type="transmembrane region" description="Helical" evidence="2">
    <location>
        <begin position="34"/>
        <end position="55"/>
    </location>
</feature>
<dbReference type="Gene3D" id="1.20.1250.20">
    <property type="entry name" value="MFS general substrate transporter like domains"/>
    <property type="match status" value="2"/>
</dbReference>
<evidence type="ECO:0008006" key="5">
    <source>
        <dbReference type="Google" id="ProtNLM"/>
    </source>
</evidence>
<dbReference type="PANTHER" id="PTHR11328:SF24">
    <property type="entry name" value="MAJOR FACILITATOR SUPERFAMILY (MFS) PROFILE DOMAIN-CONTAINING PROTEIN"/>
    <property type="match status" value="1"/>
</dbReference>
<sequence>MTAIRASRLAAYGLLGMPLAMAALPVYVQAPAYYTTRLGMALSVAGIVMFAARLVDTLQDPLLGWWVDRLSSCRRLHRLLWSGAALLAAAFAGLWLPPVSGGPWLAAWLAVMLIAVYTAHSLLNVAYLAWGARLSDDEAIRTRAAAWREGAGLVGVLLASALPAWLLSLPELPPRAAMGIFAGLFAPLLLGALWLLLRRGPRWPAMGPPPAAAARPVAMPPWRTLRGNHAFRALLLPYFLNGLAVAIPATLAIFFIEDRLGAPQWVAPCLTLYFLAGAAGLALWVRLSSRIGPVPAWRVAMGVAVLAFVWTIALGPGDIVPFLVVCGLSGLALGADLALPPVLLAARIPAADGPAAYFGVWTLLGKLCLALSGLALPLLAALGYQPGTLATGMPAQALAWLYAGVPCGLKLAAMLTLRSHPYLSPEPLR</sequence>
<feature type="transmembrane region" description="Helical" evidence="2">
    <location>
        <begin position="151"/>
        <end position="170"/>
    </location>
</feature>
<gene>
    <name evidence="3" type="ORF">LMG21510_01585</name>
</gene>
<dbReference type="RefSeq" id="WP_224040960.1">
    <property type="nucleotide sequence ID" value="NZ_CAJZAH010000002.1"/>
</dbReference>
<feature type="transmembrane region" description="Helical" evidence="2">
    <location>
        <begin position="356"/>
        <end position="379"/>
    </location>
</feature>
<accession>A0ABM8WUT3</accession>
<comment type="similarity">
    <text evidence="1">Belongs to the sodium:galactoside symporter (TC 2.A.2) family.</text>
</comment>
<dbReference type="PANTHER" id="PTHR11328">
    <property type="entry name" value="MAJOR FACILITATOR SUPERFAMILY DOMAIN-CONTAINING PROTEIN"/>
    <property type="match status" value="1"/>
</dbReference>
<feature type="transmembrane region" description="Helical" evidence="2">
    <location>
        <begin position="233"/>
        <end position="256"/>
    </location>
</feature>
<feature type="transmembrane region" description="Helical" evidence="2">
    <location>
        <begin position="319"/>
        <end position="344"/>
    </location>
</feature>
<name>A0ABM8WUT3_9BURK</name>
<protein>
    <recommendedName>
        <fullName evidence="5">Sodium:galactoside symporter family protein</fullName>
    </recommendedName>
</protein>
<evidence type="ECO:0000313" key="3">
    <source>
        <dbReference type="EMBL" id="CAG9171241.1"/>
    </source>
</evidence>
<feature type="transmembrane region" description="Helical" evidence="2">
    <location>
        <begin position="296"/>
        <end position="313"/>
    </location>
</feature>
<keyword evidence="2" id="KW-1133">Transmembrane helix</keyword>
<keyword evidence="2" id="KW-0812">Transmembrane</keyword>
<dbReference type="EMBL" id="CAJZAH010000002">
    <property type="protein sequence ID" value="CAG9171241.1"/>
    <property type="molecule type" value="Genomic_DNA"/>
</dbReference>
<dbReference type="InterPro" id="IPR039672">
    <property type="entry name" value="MFS_2"/>
</dbReference>
<organism evidence="3 4">
    <name type="scientific">Cupriavidus respiraculi</name>
    <dbReference type="NCBI Taxonomy" id="195930"/>
    <lineage>
        <taxon>Bacteria</taxon>
        <taxon>Pseudomonadati</taxon>
        <taxon>Pseudomonadota</taxon>
        <taxon>Betaproteobacteria</taxon>
        <taxon>Burkholderiales</taxon>
        <taxon>Burkholderiaceae</taxon>
        <taxon>Cupriavidus</taxon>
    </lineage>
</organism>
<keyword evidence="4" id="KW-1185">Reference proteome</keyword>
<keyword evidence="2" id="KW-0472">Membrane</keyword>
<feature type="transmembrane region" description="Helical" evidence="2">
    <location>
        <begin position="262"/>
        <end position="284"/>
    </location>
</feature>
<evidence type="ECO:0000256" key="1">
    <source>
        <dbReference type="ARBA" id="ARBA00009617"/>
    </source>
</evidence>
<proteinExistence type="inferred from homology"/>
<feature type="transmembrane region" description="Helical" evidence="2">
    <location>
        <begin position="76"/>
        <end position="96"/>
    </location>
</feature>
<comment type="caution">
    <text evidence="3">The sequence shown here is derived from an EMBL/GenBank/DDBJ whole genome shotgun (WGS) entry which is preliminary data.</text>
</comment>
<evidence type="ECO:0000313" key="4">
    <source>
        <dbReference type="Proteomes" id="UP000721236"/>
    </source>
</evidence>
<feature type="transmembrane region" description="Helical" evidence="2">
    <location>
        <begin position="9"/>
        <end position="28"/>
    </location>
</feature>
<feature type="transmembrane region" description="Helical" evidence="2">
    <location>
        <begin position="176"/>
        <end position="197"/>
    </location>
</feature>